<protein>
    <submittedName>
        <fullName evidence="4">Acyl-CoA N-acyltransferase</fullName>
    </submittedName>
</protein>
<dbReference type="InterPro" id="IPR016181">
    <property type="entry name" value="Acyl_CoA_acyltransferase"/>
</dbReference>
<dbReference type="InterPro" id="IPR000182">
    <property type="entry name" value="GNAT_dom"/>
</dbReference>
<comment type="caution">
    <text evidence="4">The sequence shown here is derived from an EMBL/GenBank/DDBJ whole genome shotgun (WGS) entry which is preliminary data.</text>
</comment>
<proteinExistence type="predicted"/>
<sequence length="337" mass="37677">MSQPQKQSPPQLPIQISPFTLHDIPEISQIWTAALPLYPLPSETLQKLLPQPNAHHLVARLDDKIVAFCLSYTSTTTTAHLAVLATTPELQGQGIGSTLLAETLAYYRNKSSNPSNEENKYRIELGSSFPRFFPGVPTDLPLSVLDFFAHRGFQIRPATPRAVDLFLDIRRSFHLEAHEKYLGRAREVGVTFGVLREEGYAECLVGQARNFSYNSAWVDMYHKLHPTDHPSSIMTAFDSEGKQVGWTLMLPPSSDILQENWALPLLCGPRTGLIGCVGIDEEARGSGIGLALVSCAIEDMRERGVEGVFVDWVSMDGYYEKLGFEVWRRYRTGEILL</sequence>
<dbReference type="SUPFAM" id="SSF55729">
    <property type="entry name" value="Acyl-CoA N-acyltransferases (Nat)"/>
    <property type="match status" value="2"/>
</dbReference>
<evidence type="ECO:0000259" key="3">
    <source>
        <dbReference type="PROSITE" id="PS51186"/>
    </source>
</evidence>
<feature type="domain" description="N-acetyltransferase" evidence="3">
    <location>
        <begin position="190"/>
        <end position="337"/>
    </location>
</feature>
<keyword evidence="2" id="KW-0012">Acyltransferase</keyword>
<evidence type="ECO:0000256" key="2">
    <source>
        <dbReference type="ARBA" id="ARBA00023315"/>
    </source>
</evidence>
<reference evidence="4 5" key="1">
    <citation type="submission" date="2024-07" db="EMBL/GenBank/DDBJ databases">
        <title>Section-level genome sequencing and comparative genomics of Aspergillus sections Usti and Cavernicolus.</title>
        <authorList>
            <consortium name="Lawrence Berkeley National Laboratory"/>
            <person name="Nybo J.L."/>
            <person name="Vesth T.C."/>
            <person name="Theobald S."/>
            <person name="Frisvad J.C."/>
            <person name="Larsen T.O."/>
            <person name="Kjaerboelling I."/>
            <person name="Rothschild-Mancinelli K."/>
            <person name="Lyhne E.K."/>
            <person name="Kogle M.E."/>
            <person name="Barry K."/>
            <person name="Clum A."/>
            <person name="Na H."/>
            <person name="Ledsgaard L."/>
            <person name="Lin J."/>
            <person name="Lipzen A."/>
            <person name="Kuo A."/>
            <person name="Riley R."/>
            <person name="Mondo S."/>
            <person name="LaButti K."/>
            <person name="Haridas S."/>
            <person name="Pangalinan J."/>
            <person name="Salamov A.A."/>
            <person name="Simmons B.A."/>
            <person name="Magnuson J.K."/>
            <person name="Chen J."/>
            <person name="Drula E."/>
            <person name="Henrissat B."/>
            <person name="Wiebenga A."/>
            <person name="Lubbers R.J."/>
            <person name="Gomes A.C."/>
            <person name="Makela M.R."/>
            <person name="Stajich J."/>
            <person name="Grigoriev I.V."/>
            <person name="Mortensen U.H."/>
            <person name="De vries R.P."/>
            <person name="Baker S.E."/>
            <person name="Andersen M.R."/>
        </authorList>
    </citation>
    <scope>NUCLEOTIDE SEQUENCE [LARGE SCALE GENOMIC DNA]</scope>
    <source>
        <strain evidence="4 5">CBS 600.67</strain>
    </source>
</reference>
<dbReference type="PROSITE" id="PS51186">
    <property type="entry name" value="GNAT"/>
    <property type="match status" value="2"/>
</dbReference>
<keyword evidence="1" id="KW-0808">Transferase</keyword>
<evidence type="ECO:0000313" key="4">
    <source>
        <dbReference type="EMBL" id="KAL2814241.1"/>
    </source>
</evidence>
<organism evidence="4 5">
    <name type="scientific">Aspergillus cavernicola</name>
    <dbReference type="NCBI Taxonomy" id="176166"/>
    <lineage>
        <taxon>Eukaryota</taxon>
        <taxon>Fungi</taxon>
        <taxon>Dikarya</taxon>
        <taxon>Ascomycota</taxon>
        <taxon>Pezizomycotina</taxon>
        <taxon>Eurotiomycetes</taxon>
        <taxon>Eurotiomycetidae</taxon>
        <taxon>Eurotiales</taxon>
        <taxon>Aspergillaceae</taxon>
        <taxon>Aspergillus</taxon>
        <taxon>Aspergillus subgen. Nidulantes</taxon>
    </lineage>
</organism>
<dbReference type="EMBL" id="JBFXLS010000129">
    <property type="protein sequence ID" value="KAL2814241.1"/>
    <property type="molecule type" value="Genomic_DNA"/>
</dbReference>
<evidence type="ECO:0000313" key="5">
    <source>
        <dbReference type="Proteomes" id="UP001610335"/>
    </source>
</evidence>
<evidence type="ECO:0000256" key="1">
    <source>
        <dbReference type="ARBA" id="ARBA00022679"/>
    </source>
</evidence>
<accession>A0ABR4HFR8</accession>
<keyword evidence="5" id="KW-1185">Reference proteome</keyword>
<dbReference type="Pfam" id="PF00583">
    <property type="entry name" value="Acetyltransf_1"/>
    <property type="match status" value="2"/>
</dbReference>
<feature type="domain" description="N-acetyltransferase" evidence="3">
    <location>
        <begin position="14"/>
        <end position="170"/>
    </location>
</feature>
<dbReference type="CDD" id="cd04301">
    <property type="entry name" value="NAT_SF"/>
    <property type="match status" value="2"/>
</dbReference>
<dbReference type="InterPro" id="IPR050832">
    <property type="entry name" value="Bact_Acetyltransf"/>
</dbReference>
<dbReference type="Gene3D" id="3.40.630.30">
    <property type="match status" value="2"/>
</dbReference>
<gene>
    <name evidence="4" type="ORF">BDW59DRAFT_21887</name>
</gene>
<dbReference type="PANTHER" id="PTHR43877">
    <property type="entry name" value="AMINOALKYLPHOSPHONATE N-ACETYLTRANSFERASE-RELATED-RELATED"/>
    <property type="match status" value="1"/>
</dbReference>
<name>A0ABR4HFR8_9EURO</name>
<dbReference type="Proteomes" id="UP001610335">
    <property type="component" value="Unassembled WGS sequence"/>
</dbReference>